<name>A0A917EU04_9MICO</name>
<keyword evidence="4 5" id="KW-0472">Membrane</keyword>
<gene>
    <name evidence="7" type="ORF">GCM10011399_07120</name>
</gene>
<keyword evidence="2 5" id="KW-0812">Transmembrane</keyword>
<feature type="transmembrane region" description="Helical" evidence="5">
    <location>
        <begin position="305"/>
        <end position="327"/>
    </location>
</feature>
<feature type="transmembrane region" description="Helical" evidence="5">
    <location>
        <begin position="166"/>
        <end position="190"/>
    </location>
</feature>
<evidence type="ECO:0000256" key="1">
    <source>
        <dbReference type="ARBA" id="ARBA00004651"/>
    </source>
</evidence>
<dbReference type="AlphaFoldDB" id="A0A917EU04"/>
<keyword evidence="3 5" id="KW-1133">Transmembrane helix</keyword>
<proteinExistence type="predicted"/>
<dbReference type="PANTHER" id="PTHR23530">
    <property type="entry name" value="TRANSPORT PROTEIN-RELATED"/>
    <property type="match status" value="1"/>
</dbReference>
<dbReference type="InterPro" id="IPR011701">
    <property type="entry name" value="MFS"/>
</dbReference>
<dbReference type="GO" id="GO:0005886">
    <property type="term" value="C:plasma membrane"/>
    <property type="evidence" value="ECO:0007669"/>
    <property type="project" value="UniProtKB-SubCell"/>
</dbReference>
<dbReference type="InterPro" id="IPR005829">
    <property type="entry name" value="Sugar_transporter_CS"/>
</dbReference>
<feature type="transmembrane region" description="Helical" evidence="5">
    <location>
        <begin position="260"/>
        <end position="278"/>
    </location>
</feature>
<feature type="transmembrane region" description="Helical" evidence="5">
    <location>
        <begin position="56"/>
        <end position="77"/>
    </location>
</feature>
<dbReference type="Proteomes" id="UP000598775">
    <property type="component" value="Unassembled WGS sequence"/>
</dbReference>
<accession>A0A917EU04</accession>
<evidence type="ECO:0000259" key="6">
    <source>
        <dbReference type="PROSITE" id="PS50850"/>
    </source>
</evidence>
<protein>
    <recommendedName>
        <fullName evidence="6">Major facilitator superfamily (MFS) profile domain-containing protein</fullName>
    </recommendedName>
</protein>
<organism evidence="7 8">
    <name type="scientific">Subtercola lobariae</name>
    <dbReference type="NCBI Taxonomy" id="1588641"/>
    <lineage>
        <taxon>Bacteria</taxon>
        <taxon>Bacillati</taxon>
        <taxon>Actinomycetota</taxon>
        <taxon>Actinomycetes</taxon>
        <taxon>Micrococcales</taxon>
        <taxon>Microbacteriaceae</taxon>
        <taxon>Subtercola</taxon>
    </lineage>
</organism>
<dbReference type="EMBL" id="BMGP01000001">
    <property type="protein sequence ID" value="GGF15848.1"/>
    <property type="molecule type" value="Genomic_DNA"/>
</dbReference>
<sequence>MTPPSMTAPAGASERAVALTSAQAEHRFLLLTATRWFPVGLVFGLTVLLPLERGFTLAQVGLLLSIQGFVVLVLELPTGGLADVLGRRPLLIVSGVIAVASTGLILFAQQFWMFALAMILQGVFRALDSGPLEAWYVDAMHVDAAHAPNENNSEERHSIERGLSRASVTLGAAIASGALLGGVVVAWHPFGEWSALALPFAVTMVLYAAHTVLLGVLVKEPQRRSRRPRSTRGLGSVTDALRRAPRTILLGVRALRGSPVLLCLVLVEVFWSVAMIAFETLTPVQLADQLGGEDAAAAVFGPADAAAWALFAAGAMLAAVVSTRFGVARTAMAARVLNGLFVVAMGVAAGPVGLLIGYGLAYLSHGSAGPMHSALLHREATPANRALVLSMNSMVSGGAYSLGLLVLTPLAGATSPGLALVVAGAFSVLGVFLYLPARRRELQWQAASLG</sequence>
<dbReference type="Pfam" id="PF07690">
    <property type="entry name" value="MFS_1"/>
    <property type="match status" value="1"/>
</dbReference>
<dbReference type="RefSeq" id="WP_229715058.1">
    <property type="nucleotide sequence ID" value="NZ_BMGP01000001.1"/>
</dbReference>
<feature type="transmembrane region" description="Helical" evidence="5">
    <location>
        <begin position="417"/>
        <end position="435"/>
    </location>
</feature>
<evidence type="ECO:0000256" key="4">
    <source>
        <dbReference type="ARBA" id="ARBA00023136"/>
    </source>
</evidence>
<comment type="caution">
    <text evidence="7">The sequence shown here is derived from an EMBL/GenBank/DDBJ whole genome shotgun (WGS) entry which is preliminary data.</text>
</comment>
<evidence type="ECO:0000313" key="8">
    <source>
        <dbReference type="Proteomes" id="UP000598775"/>
    </source>
</evidence>
<feature type="transmembrane region" description="Helical" evidence="5">
    <location>
        <begin position="339"/>
        <end position="363"/>
    </location>
</feature>
<evidence type="ECO:0000313" key="7">
    <source>
        <dbReference type="EMBL" id="GGF15848.1"/>
    </source>
</evidence>
<dbReference type="InterPro" id="IPR053160">
    <property type="entry name" value="MFS_DHA3_Transporter"/>
</dbReference>
<feature type="transmembrane region" description="Helical" evidence="5">
    <location>
        <begin position="28"/>
        <end position="49"/>
    </location>
</feature>
<evidence type="ECO:0000256" key="2">
    <source>
        <dbReference type="ARBA" id="ARBA00022692"/>
    </source>
</evidence>
<feature type="transmembrane region" description="Helical" evidence="5">
    <location>
        <begin position="89"/>
        <end position="108"/>
    </location>
</feature>
<evidence type="ECO:0000256" key="5">
    <source>
        <dbReference type="SAM" id="Phobius"/>
    </source>
</evidence>
<feature type="transmembrane region" description="Helical" evidence="5">
    <location>
        <begin position="196"/>
        <end position="218"/>
    </location>
</feature>
<keyword evidence="8" id="KW-1185">Reference proteome</keyword>
<dbReference type="PANTHER" id="PTHR23530:SF1">
    <property type="entry name" value="PERMEASE, MAJOR FACILITATOR SUPERFAMILY-RELATED"/>
    <property type="match status" value="1"/>
</dbReference>
<dbReference type="InterPro" id="IPR020846">
    <property type="entry name" value="MFS_dom"/>
</dbReference>
<reference evidence="7 8" key="1">
    <citation type="journal article" date="2014" name="Int. J. Syst. Evol. Microbiol.">
        <title>Complete genome sequence of Corynebacterium casei LMG S-19264T (=DSM 44701T), isolated from a smear-ripened cheese.</title>
        <authorList>
            <consortium name="US DOE Joint Genome Institute (JGI-PGF)"/>
            <person name="Walter F."/>
            <person name="Albersmeier A."/>
            <person name="Kalinowski J."/>
            <person name="Ruckert C."/>
        </authorList>
    </citation>
    <scope>NUCLEOTIDE SEQUENCE [LARGE SCALE GENOMIC DNA]</scope>
    <source>
        <strain evidence="7 8">CGMCC 1.12976</strain>
    </source>
</reference>
<comment type="subcellular location">
    <subcellularLocation>
        <location evidence="1">Cell membrane</location>
        <topology evidence="1">Multi-pass membrane protein</topology>
    </subcellularLocation>
</comment>
<evidence type="ECO:0000256" key="3">
    <source>
        <dbReference type="ARBA" id="ARBA00022989"/>
    </source>
</evidence>
<dbReference type="InterPro" id="IPR036259">
    <property type="entry name" value="MFS_trans_sf"/>
</dbReference>
<dbReference type="SUPFAM" id="SSF103473">
    <property type="entry name" value="MFS general substrate transporter"/>
    <property type="match status" value="1"/>
</dbReference>
<dbReference type="GO" id="GO:0022857">
    <property type="term" value="F:transmembrane transporter activity"/>
    <property type="evidence" value="ECO:0007669"/>
    <property type="project" value="InterPro"/>
</dbReference>
<feature type="domain" description="Major facilitator superfamily (MFS) profile" evidence="6">
    <location>
        <begin position="1"/>
        <end position="442"/>
    </location>
</feature>
<dbReference type="Gene3D" id="1.20.1250.20">
    <property type="entry name" value="MFS general substrate transporter like domains"/>
    <property type="match status" value="1"/>
</dbReference>
<dbReference type="PROSITE" id="PS00216">
    <property type="entry name" value="SUGAR_TRANSPORT_1"/>
    <property type="match status" value="1"/>
</dbReference>
<dbReference type="PROSITE" id="PS50850">
    <property type="entry name" value="MFS"/>
    <property type="match status" value="1"/>
</dbReference>